<dbReference type="GO" id="GO:0004069">
    <property type="term" value="F:L-aspartate:2-oxoglutarate aminotransferase activity"/>
    <property type="evidence" value="ECO:0007669"/>
    <property type="project" value="InterPro"/>
</dbReference>
<dbReference type="InterPro" id="IPR007780">
    <property type="entry name" value="NAD_Glu_DH_bac"/>
</dbReference>
<dbReference type="Pfam" id="PF05088">
    <property type="entry name" value="Bac_GDH_CD"/>
    <property type="match status" value="1"/>
</dbReference>
<evidence type="ECO:0000313" key="7">
    <source>
        <dbReference type="Proteomes" id="UP001155901"/>
    </source>
</evidence>
<name>A0AA41HCM7_9BURK</name>
<dbReference type="Proteomes" id="UP001162889">
    <property type="component" value="Unassembled WGS sequence"/>
</dbReference>
<dbReference type="RefSeq" id="WP_217942506.1">
    <property type="nucleotide sequence ID" value="NZ_JAHTGR010000005.1"/>
</dbReference>
<evidence type="ECO:0000313" key="8">
    <source>
        <dbReference type="Proteomes" id="UP001162889"/>
    </source>
</evidence>
<evidence type="ECO:0000259" key="3">
    <source>
        <dbReference type="Pfam" id="PF21075"/>
    </source>
</evidence>
<evidence type="ECO:0000259" key="2">
    <source>
        <dbReference type="Pfam" id="PF21074"/>
    </source>
</evidence>
<dbReference type="Pfam" id="PF21075">
    <property type="entry name" value="GDH_ACT1"/>
    <property type="match status" value="1"/>
</dbReference>
<dbReference type="InterPro" id="IPR049062">
    <property type="entry name" value="NAD_Glu_DH_ACT2"/>
</dbReference>
<feature type="domain" description="NAD-glutamate dehydrogenase catalytic" evidence="1">
    <location>
        <begin position="705"/>
        <end position="1194"/>
    </location>
</feature>
<accession>A0AA41HCM7</accession>
<dbReference type="InterPro" id="IPR049056">
    <property type="entry name" value="NAD_Glu_DH_HM3"/>
</dbReference>
<evidence type="ECO:0000259" key="1">
    <source>
        <dbReference type="Pfam" id="PF05088"/>
    </source>
</evidence>
<organism evidence="5 7">
    <name type="scientific">Duganella violaceipulchra</name>
    <dbReference type="NCBI Taxonomy" id="2849652"/>
    <lineage>
        <taxon>Bacteria</taxon>
        <taxon>Pseudomonadati</taxon>
        <taxon>Pseudomonadota</taxon>
        <taxon>Betaproteobacteria</taxon>
        <taxon>Burkholderiales</taxon>
        <taxon>Oxalobacteraceae</taxon>
        <taxon>Telluria group</taxon>
        <taxon>Duganella</taxon>
    </lineage>
</organism>
<protein>
    <submittedName>
        <fullName evidence="5 6">Glutamate dehydrogenase</fullName>
        <ecNumber evidence="6">1.4.1.2</ecNumber>
    </submittedName>
</protein>
<sequence length="1575" mass="170722">MKQMPQDLRAQTLDLVNSSKPASDSSQVASLISAWLGSLDEEDLAGTAPGSLAPVLWDGFTQASKRTGSGAQIAKLRYADGRGGMATALLVLNDDMPYLVDSIVMAMRKLRVGVSGVLNSVLPVARNADGVVTAVGQSGDKLESYVLCLLSEDLPEAEIGMLVERLEMVSRDAAVVRRDKAAMQEHFSEIGAEAALNSKNGDEGKEVAAFLEWAKTEGFEPFGYAYYQVKPGVRELERDIPSRIGVLQDTSHPVYGTCLANIPGDFDTLSKRAHTLSIVKADVEGTLHRDQQLDFIGIRHTDAQGAILGEYCFVGLFTRAATATPLNRLPFARGRVAKVLGIAGVRQEGFRAEKFIEILESLPRTEALEAEPEWLAEVCGAVVSLYKQPRTKVFARRDVYARHLNVLVYLPRERYSASVASSLAKALQASSGAQHVSSQTLVADGPLARVYLIAHAARYPLDLETDIQQPLLSVLDGWHNQFSALADAVPDVPLRASLRKMCATLPIDYVATTAPEAAFHDLGTILRNTDPSRVDVRVETVADATTIRLYSVDRVPSLSTILPALHNAGVAIDREQAHSLRVDGQRHFVTSLSVDAASAASLAKADIVPVAQDLFAALFNNEAEDGRLNGLVIEGGLSVRQVQLVRAYMSYWRQTGSRFSVRYIAETLRKQPVVVKQLVDAFLQRFNPALDAATRAAALDALAGIKSRLPAINHADSEEVLGAMTDLMVATLRTNYFQNNQKGDKIIFKFDTSSLSLVPEPRPFREIFVFSRRFEGVHLRGGPVARGGLRWSDRMEDYRTEVLGLVKAQMVKNAVIVPAGAKGGFVCKQMPKDAVRETIAAEGEAVYRLFIASLLEVTDNRVLGKIVSPADTICYDENDPYLVVAADKGTATFSDIANGIAVQRGFWLGDAFASGGSNGYDHKKMGITAKGAFEAVKRHFYEMDHDIHATPVTMVGVGDMSGDVFGNGALLSRKLKIVAAFDHRHIFLDPNPDMEKSFVERERMFALPRSSWDDYNKELISAGGGVYPRSARSIELSPQIRAALDIEETSLPPEELMHRILLAPVDLFYNGGIGTYIKASTESHAQVKDRANDNIRVDGNQLRCKVVSEGGNLGATQAGRIEFALAGGRIFTDAIDNSAGVDCSDHEVNAKMWLDVEMNAGQLSEADRNRVLNEMTADIERLVLRDNTLQTQLLVREAQAQTDAAVQDGYAALIASLEEEGALSRELEQLPSVAELARRKADGRCLTTPELAVVVANVKNRYKRILSALPLTDLSWAESVLKPYFPDLLVATRPALAHPLANAILATVLANESVNRCGPLMLRQLAGEHGVDESDVILAWGQAWSALNLAPIFTTLDADALKVPRAVSIKVDARTRVLQKSVIEGVLTVPADQLQAQGGVAELAKLFAKPETLAQLTPADGQSDADITSGLRAEFVLAWKAVEAIDAVAAFVFAALSVSRPEGMDLPAFLQVGLALRAQVGIDTLERGLKLPATSRSQEQLRSYAQNALRRTQQRLLSQVLQHATGDHTAAEAVEVVANTLGLSGYAAAVDLEQAMLDVWALSEATNTGNTMLAV</sequence>
<keyword evidence="6" id="KW-0560">Oxidoreductase</keyword>
<dbReference type="EC" id="1.4.1.2" evidence="6"/>
<comment type="caution">
    <text evidence="5">The sequence shown here is derived from an EMBL/GenBank/DDBJ whole genome shotgun (WGS) entry which is preliminary data.</text>
</comment>
<feature type="domain" description="NAD-glutamate dehydrogenase N-terminal ACT1" evidence="3">
    <location>
        <begin position="32"/>
        <end position="150"/>
    </location>
</feature>
<dbReference type="EMBL" id="JALJZU010000010">
    <property type="protein sequence ID" value="MCP2011198.1"/>
    <property type="molecule type" value="Genomic_DNA"/>
</dbReference>
<feature type="domain" description="NAD-specific glutamate dehydrogenase C-terminal" evidence="2">
    <location>
        <begin position="1244"/>
        <end position="1535"/>
    </location>
</feature>
<dbReference type="InterPro" id="IPR028971">
    <property type="entry name" value="NAD-GDH_cat"/>
</dbReference>
<dbReference type="Proteomes" id="UP001155901">
    <property type="component" value="Unassembled WGS sequence"/>
</dbReference>
<dbReference type="InterPro" id="IPR048381">
    <property type="entry name" value="GDH_C"/>
</dbReference>
<proteinExistence type="predicted"/>
<dbReference type="PANTHER" id="PTHR43403">
    <property type="entry name" value="NAD-SPECIFIC GLUTAMATE DEHYDROGENASE"/>
    <property type="match status" value="1"/>
</dbReference>
<reference evidence="5" key="1">
    <citation type="submission" date="2021-07" db="EMBL/GenBank/DDBJ databases">
        <title>Characterization of violacein-producing bacteria and related species.</title>
        <authorList>
            <person name="Wilson H.S."/>
            <person name="De Leon M.E."/>
        </authorList>
    </citation>
    <scope>NUCLEOTIDE SEQUENCE</scope>
    <source>
        <strain evidence="5">HSC-15S17</strain>
    </source>
</reference>
<evidence type="ECO:0000259" key="4">
    <source>
        <dbReference type="Pfam" id="PF21076"/>
    </source>
</evidence>
<dbReference type="GO" id="GO:0006538">
    <property type="term" value="P:L-glutamate catabolic process"/>
    <property type="evidence" value="ECO:0007669"/>
    <property type="project" value="InterPro"/>
</dbReference>
<dbReference type="PANTHER" id="PTHR43403:SF1">
    <property type="entry name" value="NAD-SPECIFIC GLUTAMATE DEHYDROGENASE"/>
    <property type="match status" value="1"/>
</dbReference>
<dbReference type="PIRSF" id="PIRSF036761">
    <property type="entry name" value="GDH_Mll4104"/>
    <property type="match status" value="1"/>
</dbReference>
<dbReference type="GO" id="GO:0004352">
    <property type="term" value="F:glutamate dehydrogenase (NAD+) activity"/>
    <property type="evidence" value="ECO:0007669"/>
    <property type="project" value="UniProtKB-EC"/>
</dbReference>
<dbReference type="Pfam" id="PF21078">
    <property type="entry name" value="GDH_HM3"/>
    <property type="match status" value="1"/>
</dbReference>
<dbReference type="Pfam" id="PF21073">
    <property type="entry name" value="GDH_HM1"/>
    <property type="match status" value="1"/>
</dbReference>
<gene>
    <name evidence="5" type="ORF">KVP70_12315</name>
    <name evidence="6" type="ORF">L1274_004944</name>
</gene>
<dbReference type="Pfam" id="PF21074">
    <property type="entry name" value="GDH_C"/>
    <property type="match status" value="1"/>
</dbReference>
<dbReference type="InterPro" id="IPR049059">
    <property type="entry name" value="NAD_Glu_DH_HM1"/>
</dbReference>
<dbReference type="Pfam" id="PF21076">
    <property type="entry name" value="GDH_ACT2"/>
    <property type="match status" value="1"/>
</dbReference>
<evidence type="ECO:0000313" key="5">
    <source>
        <dbReference type="EMBL" id="MBV6321726.1"/>
    </source>
</evidence>
<reference evidence="6" key="2">
    <citation type="submission" date="2022-03" db="EMBL/GenBank/DDBJ databases">
        <title>Genome Encyclopedia of Bacteria and Archaea VI: Functional Genomics of Type Strains.</title>
        <authorList>
            <person name="Whitman W."/>
        </authorList>
    </citation>
    <scope>NUCLEOTIDE SEQUENCE</scope>
    <source>
        <strain evidence="6">HSC-15S17</strain>
    </source>
</reference>
<dbReference type="InterPro" id="IPR024727">
    <property type="entry name" value="NAD_Glu_DH_N_ACT1"/>
</dbReference>
<feature type="domain" description="NAD-glutamate dehydrogenase ACT2" evidence="4">
    <location>
        <begin position="392"/>
        <end position="478"/>
    </location>
</feature>
<dbReference type="EMBL" id="JAHTGR010000005">
    <property type="protein sequence ID" value="MBV6321726.1"/>
    <property type="molecule type" value="Genomic_DNA"/>
</dbReference>
<keyword evidence="8" id="KW-1185">Reference proteome</keyword>
<evidence type="ECO:0000313" key="6">
    <source>
        <dbReference type="EMBL" id="MCP2011198.1"/>
    </source>
</evidence>